<dbReference type="RefSeq" id="WP_015313974.1">
    <property type="nucleotide sequence ID" value="NC_019972.1"/>
</dbReference>
<keyword evidence="1" id="KW-0614">Plasmid</keyword>
<keyword evidence="2" id="KW-1185">Reference proteome</keyword>
<dbReference type="HOGENOM" id="CLU_2613645_0_0_2"/>
<geneLocation type="plasmid" evidence="1 2">
    <name>pMETHO01</name>
</geneLocation>
<dbReference type="KEGG" id="mhz:Metho_2714"/>
<protein>
    <submittedName>
        <fullName evidence="1">Uncharacterized protein</fullName>
    </submittedName>
</protein>
<organism evidence="1 2">
    <name type="scientific">Methanomethylovorans hollandica (strain DSM 15978 / NBRC 107637 / DMS1)</name>
    <dbReference type="NCBI Taxonomy" id="867904"/>
    <lineage>
        <taxon>Archaea</taxon>
        <taxon>Methanobacteriati</taxon>
        <taxon>Methanobacteriota</taxon>
        <taxon>Stenosarchaea group</taxon>
        <taxon>Methanomicrobia</taxon>
        <taxon>Methanosarcinales</taxon>
        <taxon>Methanosarcinaceae</taxon>
        <taxon>Methanomethylovorans</taxon>
    </lineage>
</organism>
<proteinExistence type="predicted"/>
<evidence type="ECO:0000313" key="1">
    <source>
        <dbReference type="EMBL" id="AGB50842.1"/>
    </source>
</evidence>
<gene>
    <name evidence="1" type="ordered locus">Metho_2714</name>
</gene>
<name>L0KZK0_METHD</name>
<accession>L0KZK0</accession>
<dbReference type="GeneID" id="32188859"/>
<dbReference type="AlphaFoldDB" id="L0KZK0"/>
<reference evidence="2" key="1">
    <citation type="submission" date="2012-02" db="EMBL/GenBank/DDBJ databases">
        <title>Complete sequence of plasmid of Methanomethylovorans hollandica DSM 15978.</title>
        <authorList>
            <person name="Lucas S."/>
            <person name="Copeland A."/>
            <person name="Lapidus A."/>
            <person name="Glavina del Rio T."/>
            <person name="Dalin E."/>
            <person name="Tice H."/>
            <person name="Bruce D."/>
            <person name="Goodwin L."/>
            <person name="Pitluck S."/>
            <person name="Peters L."/>
            <person name="Mikhailova N."/>
            <person name="Held B."/>
            <person name="Kyrpides N."/>
            <person name="Mavromatis K."/>
            <person name="Ivanova N."/>
            <person name="Brettin T."/>
            <person name="Detter J.C."/>
            <person name="Han C."/>
            <person name="Larimer F."/>
            <person name="Land M."/>
            <person name="Hauser L."/>
            <person name="Markowitz V."/>
            <person name="Cheng J.-F."/>
            <person name="Hugenholtz P."/>
            <person name="Woyke T."/>
            <person name="Wu D."/>
            <person name="Spring S."/>
            <person name="Schroeder M."/>
            <person name="Brambilla E."/>
            <person name="Klenk H.-P."/>
            <person name="Eisen J.A."/>
        </authorList>
    </citation>
    <scope>NUCLEOTIDE SEQUENCE [LARGE SCALE GENOMIC DNA]</scope>
    <source>
        <strain evidence="2">DSM 15978 / NBRC 107637 / DMS1</strain>
        <plasmid evidence="2">Plasmid pMETHO01</plasmid>
    </source>
</reference>
<evidence type="ECO:0000313" key="2">
    <source>
        <dbReference type="Proteomes" id="UP000010866"/>
    </source>
</evidence>
<sequence>MKITILLQFEKMKKNIHLMSEIADIPRDNIEWKNESTAANGKGSPTPSHSINYFSLSFPRTPILTLRALTINGIVPLL</sequence>
<dbReference type="Proteomes" id="UP000010866">
    <property type="component" value="Plasmid pMETHO01"/>
</dbReference>
<dbReference type="EMBL" id="CP003363">
    <property type="protein sequence ID" value="AGB50842.1"/>
    <property type="molecule type" value="Genomic_DNA"/>
</dbReference>